<dbReference type="SUPFAM" id="SSF52047">
    <property type="entry name" value="RNI-like"/>
    <property type="match status" value="1"/>
</dbReference>
<dbReference type="Gene3D" id="1.20.1280.50">
    <property type="match status" value="1"/>
</dbReference>
<sequence length="538" mass="60861">MQSEWRGQSNERPRKCQGLNEEADLEPVYAQICSHESAISIIDEEIGGLMRTIRQLQFRKWEHNEGIRHCKGLITLARRLPCEILANIFEICIRDGYTRTPLVVSRVCSQWRRAASIPSVWSHIYVDFDGRDPCGRTGFWLEKARNSFLDITLEIRQEQSKLPEVVGLLLGKRLQWRRLTINSSFLAEINRALVMCTGPLPEFRALDVSVQEFPDSNGQIEENGTRELIGLRTAFLEAPRFSTIRITRNILPAQNILPPSVTSLSLVLPSHHISLGLSMFSVLSILEELHHLEVFSMVLPPGQARHFDPDDDVGHLAILPRLVSLTLAGWPDINHLLPHLVASALKVLHLRSSDDLFGTPDEGTGRCLLQFLEYSSPPLEELELRDADMPAPYFIQCFARMNRLKALRLHESEISDLVLAELFGPRGLCPSLSTLDMRWCGHFRGRTLVDMIRSRVQPPATNIQDTVRSVCTSISKVTVINCSFVQKRDIADLAMLTLCQVVVVDPDDYCRAVGCCVNDRYRKRLAMEGFGRVGRLVL</sequence>
<dbReference type="InterPro" id="IPR036047">
    <property type="entry name" value="F-box-like_dom_sf"/>
</dbReference>
<keyword evidence="3" id="KW-1185">Reference proteome</keyword>
<evidence type="ECO:0000259" key="1">
    <source>
        <dbReference type="Pfam" id="PF12937"/>
    </source>
</evidence>
<dbReference type="AlphaFoldDB" id="A0A9P5XNQ4"/>
<dbReference type="Proteomes" id="UP000807342">
    <property type="component" value="Unassembled WGS sequence"/>
</dbReference>
<feature type="domain" description="F-box" evidence="1">
    <location>
        <begin position="79"/>
        <end position="126"/>
    </location>
</feature>
<name>A0A9P5XNQ4_9AGAR</name>
<dbReference type="SUPFAM" id="SSF81383">
    <property type="entry name" value="F-box domain"/>
    <property type="match status" value="1"/>
</dbReference>
<accession>A0A9P5XNQ4</accession>
<dbReference type="Pfam" id="PF12937">
    <property type="entry name" value="F-box-like"/>
    <property type="match status" value="1"/>
</dbReference>
<organism evidence="2 3">
    <name type="scientific">Macrolepiota fuliginosa MF-IS2</name>
    <dbReference type="NCBI Taxonomy" id="1400762"/>
    <lineage>
        <taxon>Eukaryota</taxon>
        <taxon>Fungi</taxon>
        <taxon>Dikarya</taxon>
        <taxon>Basidiomycota</taxon>
        <taxon>Agaricomycotina</taxon>
        <taxon>Agaricomycetes</taxon>
        <taxon>Agaricomycetidae</taxon>
        <taxon>Agaricales</taxon>
        <taxon>Agaricineae</taxon>
        <taxon>Agaricaceae</taxon>
        <taxon>Macrolepiota</taxon>
    </lineage>
</organism>
<protein>
    <recommendedName>
        <fullName evidence="1">F-box domain-containing protein</fullName>
    </recommendedName>
</protein>
<dbReference type="Gene3D" id="3.80.10.10">
    <property type="entry name" value="Ribonuclease Inhibitor"/>
    <property type="match status" value="1"/>
</dbReference>
<gene>
    <name evidence="2" type="ORF">P691DRAFT_721887</name>
</gene>
<dbReference type="OrthoDB" id="3063971at2759"/>
<evidence type="ECO:0000313" key="3">
    <source>
        <dbReference type="Proteomes" id="UP000807342"/>
    </source>
</evidence>
<evidence type="ECO:0000313" key="2">
    <source>
        <dbReference type="EMBL" id="KAF9452461.1"/>
    </source>
</evidence>
<dbReference type="EMBL" id="MU151071">
    <property type="protein sequence ID" value="KAF9452461.1"/>
    <property type="molecule type" value="Genomic_DNA"/>
</dbReference>
<dbReference type="InterPro" id="IPR032675">
    <property type="entry name" value="LRR_dom_sf"/>
</dbReference>
<proteinExistence type="predicted"/>
<dbReference type="InterPro" id="IPR001810">
    <property type="entry name" value="F-box_dom"/>
</dbReference>
<comment type="caution">
    <text evidence="2">The sequence shown here is derived from an EMBL/GenBank/DDBJ whole genome shotgun (WGS) entry which is preliminary data.</text>
</comment>
<reference evidence="2" key="1">
    <citation type="submission" date="2020-11" db="EMBL/GenBank/DDBJ databases">
        <authorList>
            <consortium name="DOE Joint Genome Institute"/>
            <person name="Ahrendt S."/>
            <person name="Riley R."/>
            <person name="Andreopoulos W."/>
            <person name="Labutti K."/>
            <person name="Pangilinan J."/>
            <person name="Ruiz-Duenas F.J."/>
            <person name="Barrasa J.M."/>
            <person name="Sanchez-Garcia M."/>
            <person name="Camarero S."/>
            <person name="Miyauchi S."/>
            <person name="Serrano A."/>
            <person name="Linde D."/>
            <person name="Babiker R."/>
            <person name="Drula E."/>
            <person name="Ayuso-Fernandez I."/>
            <person name="Pacheco R."/>
            <person name="Padilla G."/>
            <person name="Ferreira P."/>
            <person name="Barriuso J."/>
            <person name="Kellner H."/>
            <person name="Castanera R."/>
            <person name="Alfaro M."/>
            <person name="Ramirez L."/>
            <person name="Pisabarro A.G."/>
            <person name="Kuo A."/>
            <person name="Tritt A."/>
            <person name="Lipzen A."/>
            <person name="He G."/>
            <person name="Yan M."/>
            <person name="Ng V."/>
            <person name="Cullen D."/>
            <person name="Martin F."/>
            <person name="Rosso M.-N."/>
            <person name="Henrissat B."/>
            <person name="Hibbett D."/>
            <person name="Martinez A.T."/>
            <person name="Grigoriev I.V."/>
        </authorList>
    </citation>
    <scope>NUCLEOTIDE SEQUENCE</scope>
    <source>
        <strain evidence="2">MF-IS2</strain>
    </source>
</reference>